<dbReference type="InterPro" id="IPR011990">
    <property type="entry name" value="TPR-like_helical_dom_sf"/>
</dbReference>
<evidence type="ECO:0000313" key="3">
    <source>
        <dbReference type="EMBL" id="KAK2646080.1"/>
    </source>
</evidence>
<dbReference type="Gene3D" id="1.25.40.10">
    <property type="entry name" value="Tetratricopeptide repeat domain"/>
    <property type="match status" value="2"/>
</dbReference>
<evidence type="ECO:0000313" key="4">
    <source>
        <dbReference type="Proteomes" id="UP001280121"/>
    </source>
</evidence>
<organism evidence="3 4">
    <name type="scientific">Dipteronia dyeriana</name>
    <dbReference type="NCBI Taxonomy" id="168575"/>
    <lineage>
        <taxon>Eukaryota</taxon>
        <taxon>Viridiplantae</taxon>
        <taxon>Streptophyta</taxon>
        <taxon>Embryophyta</taxon>
        <taxon>Tracheophyta</taxon>
        <taxon>Spermatophyta</taxon>
        <taxon>Magnoliopsida</taxon>
        <taxon>eudicotyledons</taxon>
        <taxon>Gunneridae</taxon>
        <taxon>Pentapetalae</taxon>
        <taxon>rosids</taxon>
        <taxon>malvids</taxon>
        <taxon>Sapindales</taxon>
        <taxon>Sapindaceae</taxon>
        <taxon>Hippocastanoideae</taxon>
        <taxon>Acereae</taxon>
        <taxon>Dipteronia</taxon>
    </lineage>
</organism>
<dbReference type="Pfam" id="PF13041">
    <property type="entry name" value="PPR_2"/>
    <property type="match status" value="1"/>
</dbReference>
<evidence type="ECO:0000256" key="2">
    <source>
        <dbReference type="PROSITE-ProRule" id="PRU00708"/>
    </source>
</evidence>
<reference evidence="3" key="1">
    <citation type="journal article" date="2023" name="Plant J.">
        <title>Genome sequences and population genomics provide insights into the demographic history, inbreeding, and mutation load of two 'living fossil' tree species of Dipteronia.</title>
        <authorList>
            <person name="Feng Y."/>
            <person name="Comes H.P."/>
            <person name="Chen J."/>
            <person name="Zhu S."/>
            <person name="Lu R."/>
            <person name="Zhang X."/>
            <person name="Li P."/>
            <person name="Qiu J."/>
            <person name="Olsen K.M."/>
            <person name="Qiu Y."/>
        </authorList>
    </citation>
    <scope>NUCLEOTIDE SEQUENCE</scope>
    <source>
        <strain evidence="3">KIB01</strain>
    </source>
</reference>
<dbReference type="PANTHER" id="PTHR47926">
    <property type="entry name" value="PENTATRICOPEPTIDE REPEAT-CONTAINING PROTEIN"/>
    <property type="match status" value="1"/>
</dbReference>
<dbReference type="AlphaFoldDB" id="A0AAD9WXU1"/>
<evidence type="ECO:0000256" key="1">
    <source>
        <dbReference type="ARBA" id="ARBA00022737"/>
    </source>
</evidence>
<dbReference type="Pfam" id="PF01535">
    <property type="entry name" value="PPR"/>
    <property type="match status" value="1"/>
</dbReference>
<dbReference type="GO" id="GO:0003723">
    <property type="term" value="F:RNA binding"/>
    <property type="evidence" value="ECO:0007669"/>
    <property type="project" value="InterPro"/>
</dbReference>
<proteinExistence type="predicted"/>
<name>A0AAD9WXU1_9ROSI</name>
<protein>
    <recommendedName>
        <fullName evidence="5">Pentatricopeptide repeat-containing protein</fullName>
    </recommendedName>
</protein>
<feature type="repeat" description="PPR" evidence="2">
    <location>
        <begin position="55"/>
        <end position="89"/>
    </location>
</feature>
<accession>A0AAD9WXU1</accession>
<dbReference type="EMBL" id="JANJYI010000006">
    <property type="protein sequence ID" value="KAK2646080.1"/>
    <property type="molecule type" value="Genomic_DNA"/>
</dbReference>
<dbReference type="NCBIfam" id="TIGR00756">
    <property type="entry name" value="PPR"/>
    <property type="match status" value="1"/>
</dbReference>
<keyword evidence="4" id="KW-1185">Reference proteome</keyword>
<keyword evidence="1" id="KW-0677">Repeat</keyword>
<gene>
    <name evidence="3" type="ORF">Ddye_021275</name>
</gene>
<dbReference type="Proteomes" id="UP001280121">
    <property type="component" value="Unassembled WGS sequence"/>
</dbReference>
<dbReference type="InterPro" id="IPR002885">
    <property type="entry name" value="PPR_rpt"/>
</dbReference>
<comment type="caution">
    <text evidence="3">The sequence shown here is derived from an EMBL/GenBank/DDBJ whole genome shotgun (WGS) entry which is preliminary data.</text>
</comment>
<dbReference type="PROSITE" id="PS51375">
    <property type="entry name" value="PPR"/>
    <property type="match status" value="2"/>
</dbReference>
<sequence length="163" mass="18366">MDDKSVVSWTTMIGAYVQWNQSDEAILVFERMESKNMKPNEENTLMVFEELPEKDVMTWTALIVGLAMCGEGNKALDYFHEKQIRGLNSTHRTSGCLVEVLGGAGRIAEAEELIRNMLMAPDHFVLGGLLVACRIHGNLKAAERAVKQLLERYPENDGMYFIL</sequence>
<dbReference type="PANTHER" id="PTHR47926:SF436">
    <property type="entry name" value="PENTATRICOPEPTIDE REPEAT-CONTAINING PROTEIN ELI1, CHLOROPLASTIC-LIKE ISOFORM X2"/>
    <property type="match status" value="1"/>
</dbReference>
<dbReference type="GO" id="GO:0009451">
    <property type="term" value="P:RNA modification"/>
    <property type="evidence" value="ECO:0007669"/>
    <property type="project" value="InterPro"/>
</dbReference>
<feature type="repeat" description="PPR" evidence="2">
    <location>
        <begin position="5"/>
        <end position="39"/>
    </location>
</feature>
<dbReference type="InterPro" id="IPR046960">
    <property type="entry name" value="PPR_At4g14850-like_plant"/>
</dbReference>
<evidence type="ECO:0008006" key="5">
    <source>
        <dbReference type="Google" id="ProtNLM"/>
    </source>
</evidence>